<gene>
    <name evidence="14" type="primary">atpF</name>
    <name evidence="17" type="ORF">SAC06_03100</name>
</gene>
<dbReference type="GO" id="GO:0005886">
    <property type="term" value="C:plasma membrane"/>
    <property type="evidence" value="ECO:0007669"/>
    <property type="project" value="UniProtKB-SubCell"/>
</dbReference>
<organism evidence="17">
    <name type="scientific">Scrofimicrobium appendicitidis</name>
    <dbReference type="NCBI Taxonomy" id="3079930"/>
    <lineage>
        <taxon>Bacteria</taxon>
        <taxon>Bacillati</taxon>
        <taxon>Actinomycetota</taxon>
        <taxon>Actinomycetes</taxon>
        <taxon>Actinomycetales</taxon>
        <taxon>Actinomycetaceae</taxon>
        <taxon>Scrofimicrobium</taxon>
    </lineage>
</organism>
<keyword evidence="4 14" id="KW-1003">Cell membrane</keyword>
<comment type="similarity">
    <text evidence="2 14 15">Belongs to the ATPase B chain family.</text>
</comment>
<dbReference type="HAMAP" id="MF_01398">
    <property type="entry name" value="ATP_synth_b_bprime"/>
    <property type="match status" value="1"/>
</dbReference>
<evidence type="ECO:0000256" key="7">
    <source>
        <dbReference type="ARBA" id="ARBA00022781"/>
    </source>
</evidence>
<accession>A0AAU7VB25</accession>
<dbReference type="Pfam" id="PF00430">
    <property type="entry name" value="ATP-synt_B"/>
    <property type="match status" value="1"/>
</dbReference>
<dbReference type="EMBL" id="CP138335">
    <property type="protein sequence ID" value="XBW08563.1"/>
    <property type="molecule type" value="Genomic_DNA"/>
</dbReference>
<dbReference type="InterPro" id="IPR050059">
    <property type="entry name" value="ATP_synthase_B_chain"/>
</dbReference>
<dbReference type="AlphaFoldDB" id="A0AAU7VB25"/>
<feature type="coiled-coil region" evidence="16">
    <location>
        <begin position="66"/>
        <end position="108"/>
    </location>
</feature>
<dbReference type="Gene3D" id="1.20.5.620">
    <property type="entry name" value="F1F0 ATP synthase subunit B, membrane domain"/>
    <property type="match status" value="1"/>
</dbReference>
<comment type="subcellular location">
    <subcellularLocation>
        <location evidence="1 14">Cell membrane</location>
        <topology evidence="1 14">Single-pass membrane protein</topology>
    </subcellularLocation>
</comment>
<dbReference type="SUPFAM" id="SSF81573">
    <property type="entry name" value="F1F0 ATP synthase subunit B, membrane domain"/>
    <property type="match status" value="1"/>
</dbReference>
<dbReference type="NCBIfam" id="TIGR01144">
    <property type="entry name" value="ATP_synt_b"/>
    <property type="match status" value="1"/>
</dbReference>
<dbReference type="GO" id="GO:0046961">
    <property type="term" value="F:proton-transporting ATPase activity, rotational mechanism"/>
    <property type="evidence" value="ECO:0007669"/>
    <property type="project" value="TreeGrafter"/>
</dbReference>
<evidence type="ECO:0000256" key="2">
    <source>
        <dbReference type="ARBA" id="ARBA00005513"/>
    </source>
</evidence>
<name>A0AAU7VB25_9ACTO</name>
<evidence type="ECO:0000313" key="17">
    <source>
        <dbReference type="EMBL" id="XBW08563.1"/>
    </source>
</evidence>
<keyword evidence="3 14" id="KW-0813">Transport</keyword>
<dbReference type="PANTHER" id="PTHR33445:SF1">
    <property type="entry name" value="ATP SYNTHASE SUBUNIT B"/>
    <property type="match status" value="1"/>
</dbReference>
<dbReference type="GO" id="GO:0046933">
    <property type="term" value="F:proton-transporting ATP synthase activity, rotational mechanism"/>
    <property type="evidence" value="ECO:0007669"/>
    <property type="project" value="UniProtKB-UniRule"/>
</dbReference>
<keyword evidence="6 14" id="KW-0812">Transmembrane</keyword>
<sequence length="189" mass="21496">MNTVVFAAEVPVEPDGLSIVLPPLYEIFWSAIIFLILWLVLGWALPKIYRVLDQRQEQIETGLQAADTAKEEAALAQRERREIVRAANEEAREIRERADQDAKRIVREARVEATAEAQRITENATRQIEADRKSAELTLRRDVGELATELAEKIIGEQLKDRELSTRVIDRFMDELEADLKTTTAGVTK</sequence>
<dbReference type="InterPro" id="IPR028987">
    <property type="entry name" value="ATP_synth_B-like_membr_sf"/>
</dbReference>
<evidence type="ECO:0000256" key="1">
    <source>
        <dbReference type="ARBA" id="ARBA00004162"/>
    </source>
</evidence>
<protein>
    <recommendedName>
        <fullName evidence="14">ATP synthase subunit b</fullName>
    </recommendedName>
    <alternativeName>
        <fullName evidence="14">ATP synthase F(0) sector subunit b</fullName>
    </alternativeName>
    <alternativeName>
        <fullName evidence="14">ATPase subunit I</fullName>
    </alternativeName>
    <alternativeName>
        <fullName evidence="14">F-type ATPase subunit b</fullName>
        <shortName evidence="14">F-ATPase subunit b</shortName>
    </alternativeName>
</protein>
<evidence type="ECO:0000256" key="11">
    <source>
        <dbReference type="ARBA" id="ARBA00023310"/>
    </source>
</evidence>
<evidence type="ECO:0000256" key="3">
    <source>
        <dbReference type="ARBA" id="ARBA00022448"/>
    </source>
</evidence>
<dbReference type="GO" id="GO:0045259">
    <property type="term" value="C:proton-transporting ATP synthase complex"/>
    <property type="evidence" value="ECO:0007669"/>
    <property type="project" value="UniProtKB-KW"/>
</dbReference>
<proteinExistence type="inferred from homology"/>
<evidence type="ECO:0000256" key="10">
    <source>
        <dbReference type="ARBA" id="ARBA00023136"/>
    </source>
</evidence>
<evidence type="ECO:0000256" key="16">
    <source>
        <dbReference type="SAM" id="Coils"/>
    </source>
</evidence>
<evidence type="ECO:0000256" key="14">
    <source>
        <dbReference type="HAMAP-Rule" id="MF_01398"/>
    </source>
</evidence>
<evidence type="ECO:0000256" key="13">
    <source>
        <dbReference type="ARBA" id="ARBA00025830"/>
    </source>
</evidence>
<dbReference type="NCBIfam" id="NF004412">
    <property type="entry name" value="PRK05759.1-3"/>
    <property type="match status" value="1"/>
</dbReference>
<evidence type="ECO:0000256" key="8">
    <source>
        <dbReference type="ARBA" id="ARBA00022989"/>
    </source>
</evidence>
<dbReference type="CDD" id="cd06503">
    <property type="entry name" value="ATP-synt_Fo_b"/>
    <property type="match status" value="1"/>
</dbReference>
<comment type="function">
    <text evidence="12 14">F(1)F(0) ATP synthase produces ATP from ADP in the presence of a proton or sodium gradient. F-type ATPases consist of two structural domains, F(1) containing the extramembraneous catalytic core and F(0) containing the membrane proton channel, linked together by a central stalk and a peripheral stalk. During catalysis, ATP synthesis in the catalytic domain of F(1) is coupled via a rotary mechanism of the central stalk subunits to proton translocation.</text>
</comment>
<evidence type="ECO:0000256" key="5">
    <source>
        <dbReference type="ARBA" id="ARBA00022547"/>
    </source>
</evidence>
<evidence type="ECO:0000256" key="12">
    <source>
        <dbReference type="ARBA" id="ARBA00025198"/>
    </source>
</evidence>
<evidence type="ECO:0000256" key="9">
    <source>
        <dbReference type="ARBA" id="ARBA00023065"/>
    </source>
</evidence>
<keyword evidence="11 14" id="KW-0066">ATP synthesis</keyword>
<reference evidence="17" key="1">
    <citation type="submission" date="2023-11" db="EMBL/GenBank/DDBJ databases">
        <title>Scrofimicrobium hongkongense sp. nov., isolated from a patient with peritonitis.</title>
        <authorList>
            <person name="Lao H.Y."/>
            <person name="Wong A.Y.P."/>
            <person name="Ng T.L."/>
            <person name="Wong R.Y.L."/>
            <person name="Yau M.C.Y."/>
            <person name="Lam J.Y.W."/>
            <person name="Siu G.K.H."/>
        </authorList>
    </citation>
    <scope>NUCLEOTIDE SEQUENCE</scope>
    <source>
        <strain evidence="17">R131</strain>
    </source>
</reference>
<feature type="transmembrane region" description="Helical" evidence="14">
    <location>
        <begin position="27"/>
        <end position="45"/>
    </location>
</feature>
<dbReference type="KEGG" id="sapp:SAC06_03100"/>
<keyword evidence="16" id="KW-0175">Coiled coil</keyword>
<comment type="subunit">
    <text evidence="13 14">F-type ATPases have 2 components, F(1) - the catalytic core - and F(0) - the membrane proton channel. F(1) has five subunits: alpha(3), beta(3), gamma(1), delta(1), epsilon(1). F(0) has three main subunits: a(1), b(2) and c(10-14). The alpha and beta chains form an alternating ring which encloses part of the gamma chain. F(1) is attached to F(0) by a central stalk formed by the gamma and epsilon chains, while a peripheral stalk is formed by the delta and b chains.</text>
</comment>
<dbReference type="RefSeq" id="WP_350258763.1">
    <property type="nucleotide sequence ID" value="NZ_CP138335.1"/>
</dbReference>
<keyword evidence="5 14" id="KW-0138">CF(0)</keyword>
<evidence type="ECO:0000256" key="6">
    <source>
        <dbReference type="ARBA" id="ARBA00022692"/>
    </source>
</evidence>
<keyword evidence="7 14" id="KW-0375">Hydrogen ion transport</keyword>
<keyword evidence="8 14" id="KW-1133">Transmembrane helix</keyword>
<evidence type="ECO:0000256" key="15">
    <source>
        <dbReference type="RuleBase" id="RU003848"/>
    </source>
</evidence>
<evidence type="ECO:0000256" key="4">
    <source>
        <dbReference type="ARBA" id="ARBA00022475"/>
    </source>
</evidence>
<dbReference type="PANTHER" id="PTHR33445">
    <property type="entry name" value="ATP SYNTHASE SUBUNIT B', CHLOROPLASTIC"/>
    <property type="match status" value="1"/>
</dbReference>
<keyword evidence="10 14" id="KW-0472">Membrane</keyword>
<keyword evidence="9 14" id="KW-0406">Ion transport</keyword>
<dbReference type="InterPro" id="IPR005864">
    <property type="entry name" value="ATP_synth_F0_bsu_bac"/>
</dbReference>
<comment type="function">
    <text evidence="14">Component of the F(0) channel, it forms part of the peripheral stalk, linking F(1) to F(0).</text>
</comment>
<dbReference type="InterPro" id="IPR002146">
    <property type="entry name" value="ATP_synth_b/b'su_bac/chlpt"/>
</dbReference>